<evidence type="ECO:0000256" key="2">
    <source>
        <dbReference type="ARBA" id="ARBA00022723"/>
    </source>
</evidence>
<dbReference type="Pfam" id="PF01799">
    <property type="entry name" value="Fer2_2"/>
    <property type="match status" value="1"/>
</dbReference>
<evidence type="ECO:0000256" key="4">
    <source>
        <dbReference type="ARBA" id="ARBA00023004"/>
    </source>
</evidence>
<dbReference type="InterPro" id="IPR006058">
    <property type="entry name" value="2Fe2S_fd_BS"/>
</dbReference>
<sequence>MKISFKVNGKAYTEEARPDMTLVMFLRDVLGLTGTKHGCDGGECGACTVLLDGVPMNGCLVLAPAIRGREITTIEGLAQDGELDPLQQAFIDHSALQCGYCGSGMLLAAKAFLEETPNPTREQVKKALSGNLCRCTGYLGIIDAVMTAAKRIQGEVR</sequence>
<gene>
    <name evidence="8" type="ORF">SAMN04488135_102284</name>
</gene>
<evidence type="ECO:0000313" key="9">
    <source>
        <dbReference type="Proteomes" id="UP000184226"/>
    </source>
</evidence>
<dbReference type="STRING" id="658167.SAMN04488135_102284"/>
<dbReference type="GO" id="GO:0051537">
    <property type="term" value="F:2 iron, 2 sulfur cluster binding"/>
    <property type="evidence" value="ECO:0007669"/>
    <property type="project" value="UniProtKB-KW"/>
</dbReference>
<dbReference type="PROSITE" id="PS51085">
    <property type="entry name" value="2FE2S_FER_2"/>
    <property type="match status" value="1"/>
</dbReference>
<dbReference type="InterPro" id="IPR001041">
    <property type="entry name" value="2Fe-2S_ferredoxin-type"/>
</dbReference>
<name>A0A1M5QHT6_9BURK</name>
<dbReference type="InterPro" id="IPR036884">
    <property type="entry name" value="2Fe-2S-bd_dom_sf"/>
</dbReference>
<dbReference type="Gene3D" id="1.10.150.120">
    <property type="entry name" value="[2Fe-2S]-binding domain"/>
    <property type="match status" value="1"/>
</dbReference>
<feature type="domain" description="2Fe-2S ferredoxin-type" evidence="7">
    <location>
        <begin position="1"/>
        <end position="77"/>
    </location>
</feature>
<proteinExistence type="predicted"/>
<dbReference type="AlphaFoldDB" id="A0A1M5QHT6"/>
<dbReference type="Pfam" id="PF00111">
    <property type="entry name" value="Fer2"/>
    <property type="match status" value="1"/>
</dbReference>
<dbReference type="InterPro" id="IPR051452">
    <property type="entry name" value="Diverse_Oxidoreductases"/>
</dbReference>
<accession>A0A1M5QHT6</accession>
<keyword evidence="5" id="KW-0411">Iron-sulfur</keyword>
<organism evidence="8 9">
    <name type="scientific">Pollutimonas bauzanensis</name>
    <dbReference type="NCBI Taxonomy" id="658167"/>
    <lineage>
        <taxon>Bacteria</taxon>
        <taxon>Pseudomonadati</taxon>
        <taxon>Pseudomonadota</taxon>
        <taxon>Betaproteobacteria</taxon>
        <taxon>Burkholderiales</taxon>
        <taxon>Alcaligenaceae</taxon>
        <taxon>Pollutimonas</taxon>
    </lineage>
</organism>
<dbReference type="InterPro" id="IPR036010">
    <property type="entry name" value="2Fe-2S_ferredoxin-like_sf"/>
</dbReference>
<keyword evidence="1" id="KW-0001">2Fe-2S</keyword>
<reference evidence="8 9" key="1">
    <citation type="submission" date="2016-11" db="EMBL/GenBank/DDBJ databases">
        <authorList>
            <person name="Jaros S."/>
            <person name="Januszkiewicz K."/>
            <person name="Wedrychowicz H."/>
        </authorList>
    </citation>
    <scope>NUCLEOTIDE SEQUENCE [LARGE SCALE GENOMIC DNA]</scope>
    <source>
        <strain evidence="8 9">CGMCC 1.10190</strain>
    </source>
</reference>
<keyword evidence="2" id="KW-0479">Metal-binding</keyword>
<dbReference type="FunFam" id="3.10.20.30:FF:000020">
    <property type="entry name" value="Xanthine dehydrogenase iron-sulfur subunit"/>
    <property type="match status" value="1"/>
</dbReference>
<dbReference type="CDD" id="cd00207">
    <property type="entry name" value="fer2"/>
    <property type="match status" value="1"/>
</dbReference>
<dbReference type="SUPFAM" id="SSF47741">
    <property type="entry name" value="CO dehydrogenase ISP C-domain like"/>
    <property type="match status" value="1"/>
</dbReference>
<keyword evidence="3" id="KW-0560">Oxidoreductase</keyword>
<evidence type="ECO:0000256" key="5">
    <source>
        <dbReference type="ARBA" id="ARBA00023014"/>
    </source>
</evidence>
<dbReference type="Gene3D" id="3.10.20.30">
    <property type="match status" value="1"/>
</dbReference>
<dbReference type="PANTHER" id="PTHR44379">
    <property type="entry name" value="OXIDOREDUCTASE WITH IRON-SULFUR SUBUNIT"/>
    <property type="match status" value="1"/>
</dbReference>
<dbReference type="InterPro" id="IPR002888">
    <property type="entry name" value="2Fe-2S-bd"/>
</dbReference>
<dbReference type="PANTHER" id="PTHR44379:SF5">
    <property type="entry name" value="OXIDOREDUCTASE WITH IRON-SULFUR SUBUNIT"/>
    <property type="match status" value="1"/>
</dbReference>
<dbReference type="GO" id="GO:0016491">
    <property type="term" value="F:oxidoreductase activity"/>
    <property type="evidence" value="ECO:0007669"/>
    <property type="project" value="UniProtKB-KW"/>
</dbReference>
<evidence type="ECO:0000256" key="1">
    <source>
        <dbReference type="ARBA" id="ARBA00022714"/>
    </source>
</evidence>
<comment type="cofactor">
    <cofactor evidence="6">
        <name>[2Fe-2S] cluster</name>
        <dbReference type="ChEBI" id="CHEBI:190135"/>
    </cofactor>
</comment>
<dbReference type="EMBL" id="FQXE01000002">
    <property type="protein sequence ID" value="SHH13687.1"/>
    <property type="molecule type" value="Genomic_DNA"/>
</dbReference>
<dbReference type="GO" id="GO:0046872">
    <property type="term" value="F:metal ion binding"/>
    <property type="evidence" value="ECO:0007669"/>
    <property type="project" value="UniProtKB-KW"/>
</dbReference>
<dbReference type="FunFam" id="1.10.150.120:FF:000003">
    <property type="entry name" value="Carbon monoxide dehydrogenase, small subunit"/>
    <property type="match status" value="1"/>
</dbReference>
<dbReference type="Proteomes" id="UP000184226">
    <property type="component" value="Unassembled WGS sequence"/>
</dbReference>
<dbReference type="SUPFAM" id="SSF54292">
    <property type="entry name" value="2Fe-2S ferredoxin-like"/>
    <property type="match status" value="1"/>
</dbReference>
<dbReference type="InterPro" id="IPR012675">
    <property type="entry name" value="Beta-grasp_dom_sf"/>
</dbReference>
<evidence type="ECO:0000256" key="6">
    <source>
        <dbReference type="ARBA" id="ARBA00034078"/>
    </source>
</evidence>
<dbReference type="PROSITE" id="PS00197">
    <property type="entry name" value="2FE2S_FER_1"/>
    <property type="match status" value="1"/>
</dbReference>
<evidence type="ECO:0000259" key="7">
    <source>
        <dbReference type="PROSITE" id="PS51085"/>
    </source>
</evidence>
<dbReference type="RefSeq" id="WP_245801158.1">
    <property type="nucleotide sequence ID" value="NZ_FQXE01000002.1"/>
</dbReference>
<keyword evidence="4" id="KW-0408">Iron</keyword>
<evidence type="ECO:0000256" key="3">
    <source>
        <dbReference type="ARBA" id="ARBA00023002"/>
    </source>
</evidence>
<keyword evidence="9" id="KW-1185">Reference proteome</keyword>
<protein>
    <submittedName>
        <fullName evidence="8">Carbon-monoxide dehydrogenase small subunit</fullName>
    </submittedName>
</protein>
<evidence type="ECO:0000313" key="8">
    <source>
        <dbReference type="EMBL" id="SHH13687.1"/>
    </source>
</evidence>